<sequence>MAFWLAMFSTPILISFTLKSILVWSTYSPAPDACSSSSTPDDWYWAVALIFGISIVIWNCIESMSERTFTIDRLLTPYASMLRKLARYPSGPLPSAMLISSTTTGSTCKETGNATRVLQIPQEL</sequence>
<organism evidence="2 3">
    <name type="scientific">Anopheles melas</name>
    <dbReference type="NCBI Taxonomy" id="34690"/>
    <lineage>
        <taxon>Eukaryota</taxon>
        <taxon>Metazoa</taxon>
        <taxon>Ecdysozoa</taxon>
        <taxon>Arthropoda</taxon>
        <taxon>Hexapoda</taxon>
        <taxon>Insecta</taxon>
        <taxon>Pterygota</taxon>
        <taxon>Neoptera</taxon>
        <taxon>Endopterygota</taxon>
        <taxon>Diptera</taxon>
        <taxon>Nematocera</taxon>
        <taxon>Culicoidea</taxon>
        <taxon>Culicidae</taxon>
        <taxon>Anophelinae</taxon>
        <taxon>Anopheles</taxon>
    </lineage>
</organism>
<dbReference type="EnsemblMetazoa" id="AMEC013878-RA">
    <property type="protein sequence ID" value="AMEC013878-PA"/>
    <property type="gene ID" value="AMEC013878"/>
</dbReference>
<feature type="transmembrane region" description="Helical" evidence="1">
    <location>
        <begin position="43"/>
        <end position="61"/>
    </location>
</feature>
<accession>A0A182U4Q9</accession>
<dbReference type="VEuPathDB" id="VectorBase:AMEC013878"/>
<keyword evidence="1" id="KW-1133">Transmembrane helix</keyword>
<proteinExistence type="predicted"/>
<keyword evidence="1" id="KW-0812">Transmembrane</keyword>
<protein>
    <submittedName>
        <fullName evidence="2">Uncharacterized protein</fullName>
    </submittedName>
</protein>
<evidence type="ECO:0000313" key="3">
    <source>
        <dbReference type="Proteomes" id="UP000075902"/>
    </source>
</evidence>
<keyword evidence="3" id="KW-1185">Reference proteome</keyword>
<name>A0A182U4Q9_9DIPT</name>
<dbReference type="AlphaFoldDB" id="A0A182U4Q9"/>
<reference evidence="3" key="1">
    <citation type="submission" date="2014-01" db="EMBL/GenBank/DDBJ databases">
        <title>The Genome Sequence of Anopheles melas CM1001059_A (V2).</title>
        <authorList>
            <consortium name="The Broad Institute Genomics Platform"/>
            <person name="Neafsey D.E."/>
            <person name="Besansky N."/>
            <person name="Howell P."/>
            <person name="Walton C."/>
            <person name="Young S.K."/>
            <person name="Zeng Q."/>
            <person name="Gargeya S."/>
            <person name="Fitzgerald M."/>
            <person name="Haas B."/>
            <person name="Abouelleil A."/>
            <person name="Allen A.W."/>
            <person name="Alvarado L."/>
            <person name="Arachchi H.M."/>
            <person name="Berlin A.M."/>
            <person name="Chapman S.B."/>
            <person name="Gainer-Dewar J."/>
            <person name="Goldberg J."/>
            <person name="Griggs A."/>
            <person name="Gujja S."/>
            <person name="Hansen M."/>
            <person name="Howarth C."/>
            <person name="Imamovic A."/>
            <person name="Ireland A."/>
            <person name="Larimer J."/>
            <person name="McCowan C."/>
            <person name="Murphy C."/>
            <person name="Pearson M."/>
            <person name="Poon T.W."/>
            <person name="Priest M."/>
            <person name="Roberts A."/>
            <person name="Saif S."/>
            <person name="Shea T."/>
            <person name="Sisk P."/>
            <person name="Sykes S."/>
            <person name="Wortman J."/>
            <person name="Nusbaum C."/>
            <person name="Birren B."/>
        </authorList>
    </citation>
    <scope>NUCLEOTIDE SEQUENCE [LARGE SCALE GENOMIC DNA]</scope>
    <source>
        <strain evidence="3">CM1001059</strain>
    </source>
</reference>
<keyword evidence="1" id="KW-0472">Membrane</keyword>
<evidence type="ECO:0000313" key="2">
    <source>
        <dbReference type="EnsemblMetazoa" id="AMEC013878-PA"/>
    </source>
</evidence>
<dbReference type="Proteomes" id="UP000075902">
    <property type="component" value="Unassembled WGS sequence"/>
</dbReference>
<reference evidence="2" key="2">
    <citation type="submission" date="2020-05" db="UniProtKB">
        <authorList>
            <consortium name="EnsemblMetazoa"/>
        </authorList>
    </citation>
    <scope>IDENTIFICATION</scope>
    <source>
        <strain evidence="2">CM1001059</strain>
    </source>
</reference>
<evidence type="ECO:0000256" key="1">
    <source>
        <dbReference type="SAM" id="Phobius"/>
    </source>
</evidence>